<reference evidence="2 3" key="1">
    <citation type="journal article" date="2019" name="Int. J. Syst. Evol. Microbiol.">
        <title>The Global Catalogue of Microorganisms (GCM) 10K type strain sequencing project: providing services to taxonomists for standard genome sequencing and annotation.</title>
        <authorList>
            <consortium name="The Broad Institute Genomics Platform"/>
            <consortium name="The Broad Institute Genome Sequencing Center for Infectious Disease"/>
            <person name="Wu L."/>
            <person name="Ma J."/>
        </authorList>
    </citation>
    <scope>NUCLEOTIDE SEQUENCE [LARGE SCALE GENOMIC DNA]</scope>
    <source>
        <strain evidence="2 3">JCM 6242</strain>
    </source>
</reference>
<dbReference type="Pfam" id="PF00702">
    <property type="entry name" value="Hydrolase"/>
    <property type="match status" value="1"/>
</dbReference>
<dbReference type="SUPFAM" id="SSF56784">
    <property type="entry name" value="HAD-like"/>
    <property type="match status" value="1"/>
</dbReference>
<dbReference type="PRINTS" id="PR00413">
    <property type="entry name" value="HADHALOGNASE"/>
</dbReference>
<accession>A0ABN3VRZ0</accession>
<dbReference type="PANTHER" id="PTHR43316">
    <property type="entry name" value="HYDROLASE, HALOACID DELAHOGENASE-RELATED"/>
    <property type="match status" value="1"/>
</dbReference>
<gene>
    <name evidence="2" type="ORF">GCM10010517_08310</name>
</gene>
<evidence type="ECO:0000313" key="3">
    <source>
        <dbReference type="Proteomes" id="UP001500831"/>
    </source>
</evidence>
<evidence type="ECO:0000313" key="2">
    <source>
        <dbReference type="EMBL" id="GAA2850789.1"/>
    </source>
</evidence>
<evidence type="ECO:0008006" key="4">
    <source>
        <dbReference type="Google" id="ProtNLM"/>
    </source>
</evidence>
<sequence>MNWPTLPGVVKAVVFDIGETLVRDDRYWGSWADWLNIPRHTLSALVGAVTALGMDNAEAVRILRPGIDLHAARQAREEAGQGEHLDETDLYPDVRSGLRALRDAGLRVCVAGNQTRKAGDLLRGLSIPADAIVTSEEWGIAKPDPGFFGKVLQLAEAPAHETVYVGDHPANDIIPAKAFGLRTCMIRRGPWGHLWGNDAAALDAADWQIDTIAELPSLLSGERNRHARQSP</sequence>
<keyword evidence="3" id="KW-1185">Reference proteome</keyword>
<keyword evidence="1" id="KW-0378">Hydrolase</keyword>
<proteinExistence type="predicted"/>
<dbReference type="EMBL" id="BAAAVI010000004">
    <property type="protein sequence ID" value="GAA2850789.1"/>
    <property type="molecule type" value="Genomic_DNA"/>
</dbReference>
<dbReference type="InterPro" id="IPR006439">
    <property type="entry name" value="HAD-SF_hydro_IA"/>
</dbReference>
<dbReference type="NCBIfam" id="TIGR01549">
    <property type="entry name" value="HAD-SF-IA-v1"/>
    <property type="match status" value="1"/>
</dbReference>
<dbReference type="SFLD" id="SFLDG01129">
    <property type="entry name" value="C1.5:_HAD__Beta-PGM__Phosphata"/>
    <property type="match status" value="1"/>
</dbReference>
<dbReference type="SFLD" id="SFLDS00003">
    <property type="entry name" value="Haloacid_Dehalogenase"/>
    <property type="match status" value="1"/>
</dbReference>
<dbReference type="Proteomes" id="UP001500831">
    <property type="component" value="Unassembled WGS sequence"/>
</dbReference>
<name>A0ABN3VRZ0_9ACTN</name>
<dbReference type="InterPro" id="IPR023214">
    <property type="entry name" value="HAD_sf"/>
</dbReference>
<organism evidence="2 3">
    <name type="scientific">Streptosporangium fragile</name>
    <dbReference type="NCBI Taxonomy" id="46186"/>
    <lineage>
        <taxon>Bacteria</taxon>
        <taxon>Bacillati</taxon>
        <taxon>Actinomycetota</taxon>
        <taxon>Actinomycetes</taxon>
        <taxon>Streptosporangiales</taxon>
        <taxon>Streptosporangiaceae</taxon>
        <taxon>Streptosporangium</taxon>
    </lineage>
</organism>
<comment type="caution">
    <text evidence="2">The sequence shown here is derived from an EMBL/GenBank/DDBJ whole genome shotgun (WGS) entry which is preliminary data.</text>
</comment>
<dbReference type="InterPro" id="IPR036412">
    <property type="entry name" value="HAD-like_sf"/>
</dbReference>
<dbReference type="InterPro" id="IPR051540">
    <property type="entry name" value="S-2-haloacid_dehalogenase"/>
</dbReference>
<protein>
    <recommendedName>
        <fullName evidence="4">Hydrolase</fullName>
    </recommendedName>
</protein>
<evidence type="ECO:0000256" key="1">
    <source>
        <dbReference type="ARBA" id="ARBA00022801"/>
    </source>
</evidence>
<dbReference type="Gene3D" id="3.40.50.1000">
    <property type="entry name" value="HAD superfamily/HAD-like"/>
    <property type="match status" value="1"/>
</dbReference>